<dbReference type="InterPro" id="IPR002645">
    <property type="entry name" value="STAS_dom"/>
</dbReference>
<organism evidence="2 3">
    <name type="scientific">Zhengella mangrovi</name>
    <dbReference type="NCBI Taxonomy" id="1982044"/>
    <lineage>
        <taxon>Bacteria</taxon>
        <taxon>Pseudomonadati</taxon>
        <taxon>Pseudomonadota</taxon>
        <taxon>Alphaproteobacteria</taxon>
        <taxon>Hyphomicrobiales</taxon>
        <taxon>Notoacmeibacteraceae</taxon>
        <taxon>Zhengella</taxon>
    </lineage>
</organism>
<evidence type="ECO:0000313" key="3">
    <source>
        <dbReference type="Proteomes" id="UP000221168"/>
    </source>
</evidence>
<reference evidence="2 3" key="1">
    <citation type="submission" date="2017-10" db="EMBL/GenBank/DDBJ databases">
        <title>Sedimentibacterium mangrovi gen. nov., sp. nov., a novel member of family Phyllobacteriacea isolated from mangrove sediment.</title>
        <authorList>
            <person name="Liao H."/>
            <person name="Tian Y."/>
        </authorList>
    </citation>
    <scope>NUCLEOTIDE SEQUENCE [LARGE SCALE GENOMIC DNA]</scope>
    <source>
        <strain evidence="2 3">X9-2-2</strain>
    </source>
</reference>
<dbReference type="Gene3D" id="3.30.750.24">
    <property type="entry name" value="STAS domain"/>
    <property type="match status" value="1"/>
</dbReference>
<evidence type="ECO:0000313" key="2">
    <source>
        <dbReference type="EMBL" id="PHP65690.1"/>
    </source>
</evidence>
<dbReference type="SUPFAM" id="SSF52091">
    <property type="entry name" value="SpoIIaa-like"/>
    <property type="match status" value="1"/>
</dbReference>
<dbReference type="Proteomes" id="UP000221168">
    <property type="component" value="Unassembled WGS sequence"/>
</dbReference>
<dbReference type="EMBL" id="PDVP01000013">
    <property type="protein sequence ID" value="PHP65690.1"/>
    <property type="molecule type" value="Genomic_DNA"/>
</dbReference>
<protein>
    <recommendedName>
        <fullName evidence="1">STAS domain-containing protein</fullName>
    </recommendedName>
</protein>
<dbReference type="InterPro" id="IPR036513">
    <property type="entry name" value="STAS_dom_sf"/>
</dbReference>
<dbReference type="InterPro" id="IPR058548">
    <property type="entry name" value="MlaB-like_STAS"/>
</dbReference>
<evidence type="ECO:0000259" key="1">
    <source>
        <dbReference type="PROSITE" id="PS50801"/>
    </source>
</evidence>
<dbReference type="PROSITE" id="PS50801">
    <property type="entry name" value="STAS"/>
    <property type="match status" value="1"/>
</dbReference>
<accession>A0A2G1QJR7</accession>
<keyword evidence="3" id="KW-1185">Reference proteome</keyword>
<proteinExistence type="predicted"/>
<dbReference type="RefSeq" id="WP_099307717.1">
    <property type="nucleotide sequence ID" value="NZ_PDVP01000013.1"/>
</dbReference>
<dbReference type="OrthoDB" id="7280289at2"/>
<sequence length="87" mass="9394">MKLKEDLAGPQSAALFDAFREARGKPLVVDASAVRKVDTPGLEICLSAARTWRSDGKALRYENIPDVLDSAIQTIGLTSDDFQAEGD</sequence>
<comment type="caution">
    <text evidence="2">The sequence shown here is derived from an EMBL/GenBank/DDBJ whole genome shotgun (WGS) entry which is preliminary data.</text>
</comment>
<dbReference type="Pfam" id="PF13466">
    <property type="entry name" value="STAS_2"/>
    <property type="match status" value="1"/>
</dbReference>
<gene>
    <name evidence="2" type="ORF">CSC94_17735</name>
</gene>
<dbReference type="AlphaFoldDB" id="A0A2G1QJR7"/>
<name>A0A2G1QJR7_9HYPH</name>
<feature type="domain" description="STAS" evidence="1">
    <location>
        <begin position="1"/>
        <end position="87"/>
    </location>
</feature>